<feature type="signal peptide" evidence="1">
    <location>
        <begin position="1"/>
        <end position="35"/>
    </location>
</feature>
<dbReference type="EMBL" id="QQAV01000002">
    <property type="protein sequence ID" value="RDI27006.1"/>
    <property type="molecule type" value="Genomic_DNA"/>
</dbReference>
<dbReference type="RefSeq" id="WP_114802239.1">
    <property type="nucleotide sequence ID" value="NZ_QQAV01000002.1"/>
</dbReference>
<accession>A0A370FL84</accession>
<comment type="caution">
    <text evidence="2">The sequence shown here is derived from an EMBL/GenBank/DDBJ whole genome shotgun (WGS) entry which is preliminary data.</text>
</comment>
<evidence type="ECO:0000313" key="3">
    <source>
        <dbReference type="Proteomes" id="UP000255265"/>
    </source>
</evidence>
<keyword evidence="3" id="KW-1185">Reference proteome</keyword>
<organism evidence="2 3">
    <name type="scientific">Pseudacidovorax intermedius</name>
    <dbReference type="NCBI Taxonomy" id="433924"/>
    <lineage>
        <taxon>Bacteria</taxon>
        <taxon>Pseudomonadati</taxon>
        <taxon>Pseudomonadota</taxon>
        <taxon>Betaproteobacteria</taxon>
        <taxon>Burkholderiales</taxon>
        <taxon>Comamonadaceae</taxon>
        <taxon>Pseudacidovorax</taxon>
    </lineage>
</organism>
<name>A0A370FL84_9BURK</name>
<keyword evidence="1" id="KW-0732">Signal</keyword>
<proteinExistence type="predicted"/>
<evidence type="ECO:0000313" key="2">
    <source>
        <dbReference type="EMBL" id="RDI27006.1"/>
    </source>
</evidence>
<dbReference type="OrthoDB" id="8852008at2"/>
<reference evidence="2 3" key="1">
    <citation type="submission" date="2018-07" db="EMBL/GenBank/DDBJ databases">
        <title>Genomic Encyclopedia of Type Strains, Phase IV (KMG-IV): sequencing the most valuable type-strain genomes for metagenomic binning, comparative biology and taxonomic classification.</title>
        <authorList>
            <person name="Goeker M."/>
        </authorList>
    </citation>
    <scope>NUCLEOTIDE SEQUENCE [LARGE SCALE GENOMIC DNA]</scope>
    <source>
        <strain evidence="2 3">DSM 21352</strain>
    </source>
</reference>
<protein>
    <recommendedName>
        <fullName evidence="4">DUF2147 domain-containing protein</fullName>
    </recommendedName>
</protein>
<evidence type="ECO:0000256" key="1">
    <source>
        <dbReference type="SAM" id="SignalP"/>
    </source>
</evidence>
<evidence type="ECO:0008006" key="4">
    <source>
        <dbReference type="Google" id="ProtNLM"/>
    </source>
</evidence>
<gene>
    <name evidence="2" type="ORF">DFR41_10238</name>
</gene>
<dbReference type="AlphaFoldDB" id="A0A370FL84"/>
<dbReference type="Proteomes" id="UP000255265">
    <property type="component" value="Unassembled WGS sequence"/>
</dbReference>
<feature type="chain" id="PRO_5016861058" description="DUF2147 domain-containing protein" evidence="1">
    <location>
        <begin position="36"/>
        <end position="158"/>
    </location>
</feature>
<sequence>MPLRSRPVPACRTALPGLCAVLGMGALLAPGLAAAQGYADFHGEWRGSVMVFELGADGFQVGRRLASDMWLRIGADGQVSGQMPRASCGIQGNALPYRSNAHAQLAVQVDRCTDPRVNGRYEGRLLTSEAHGHASLRLRSATAAVKAGGNEISGILQR</sequence>